<evidence type="ECO:0000313" key="3">
    <source>
        <dbReference type="Proteomes" id="UP001358586"/>
    </source>
</evidence>
<name>A0ABR0P2B8_GOSAR</name>
<proteinExistence type="predicted"/>
<dbReference type="EMBL" id="JARKNE010000008">
    <property type="protein sequence ID" value="KAK5811734.1"/>
    <property type="molecule type" value="Genomic_DNA"/>
</dbReference>
<dbReference type="InterPro" id="IPR052929">
    <property type="entry name" value="RNase_H-like_EbsB-rel"/>
</dbReference>
<gene>
    <name evidence="2" type="ORF">PVK06_027097</name>
</gene>
<dbReference type="InterPro" id="IPR044730">
    <property type="entry name" value="RNase_H-like_dom_plant"/>
</dbReference>
<evidence type="ECO:0000259" key="1">
    <source>
        <dbReference type="Pfam" id="PF13456"/>
    </source>
</evidence>
<sequence>MLRSCAGIVVRYYLGFVLGYTSIINSHIPTAFAAEALACYHAFCLGIDSGLQEAIFEGDSLIVIQKINSPIHDESVIGPYIRDIKALVRCFCYCHFMHVSHGGNSVAHTSRGGGRSFERSGVPDFALQVVERDRHVAFARESASFVGPFAA</sequence>
<dbReference type="InterPro" id="IPR012337">
    <property type="entry name" value="RNaseH-like_sf"/>
</dbReference>
<feature type="domain" description="RNase H type-1" evidence="1">
    <location>
        <begin position="4"/>
        <end position="109"/>
    </location>
</feature>
<dbReference type="Proteomes" id="UP001358586">
    <property type="component" value="Chromosome 8"/>
</dbReference>
<evidence type="ECO:0000313" key="2">
    <source>
        <dbReference type="EMBL" id="KAK5811734.1"/>
    </source>
</evidence>
<accession>A0ABR0P2B8</accession>
<organism evidence="2 3">
    <name type="scientific">Gossypium arboreum</name>
    <name type="common">Tree cotton</name>
    <name type="synonym">Gossypium nanking</name>
    <dbReference type="NCBI Taxonomy" id="29729"/>
    <lineage>
        <taxon>Eukaryota</taxon>
        <taxon>Viridiplantae</taxon>
        <taxon>Streptophyta</taxon>
        <taxon>Embryophyta</taxon>
        <taxon>Tracheophyta</taxon>
        <taxon>Spermatophyta</taxon>
        <taxon>Magnoliopsida</taxon>
        <taxon>eudicotyledons</taxon>
        <taxon>Gunneridae</taxon>
        <taxon>Pentapetalae</taxon>
        <taxon>rosids</taxon>
        <taxon>malvids</taxon>
        <taxon>Malvales</taxon>
        <taxon>Malvaceae</taxon>
        <taxon>Malvoideae</taxon>
        <taxon>Gossypium</taxon>
    </lineage>
</organism>
<dbReference type="PANTHER" id="PTHR47074:SF61">
    <property type="entry name" value="RNASE H TYPE-1 DOMAIN-CONTAINING PROTEIN"/>
    <property type="match status" value="1"/>
</dbReference>
<comment type="caution">
    <text evidence="2">The sequence shown here is derived from an EMBL/GenBank/DDBJ whole genome shotgun (WGS) entry which is preliminary data.</text>
</comment>
<dbReference type="CDD" id="cd06222">
    <property type="entry name" value="RNase_H_like"/>
    <property type="match status" value="1"/>
</dbReference>
<dbReference type="Gene3D" id="3.30.420.10">
    <property type="entry name" value="Ribonuclease H-like superfamily/Ribonuclease H"/>
    <property type="match status" value="1"/>
</dbReference>
<protein>
    <recommendedName>
        <fullName evidence="1">RNase H type-1 domain-containing protein</fullName>
    </recommendedName>
</protein>
<keyword evidence="3" id="KW-1185">Reference proteome</keyword>
<dbReference type="SUPFAM" id="SSF53098">
    <property type="entry name" value="Ribonuclease H-like"/>
    <property type="match status" value="1"/>
</dbReference>
<dbReference type="Pfam" id="PF13456">
    <property type="entry name" value="RVT_3"/>
    <property type="match status" value="1"/>
</dbReference>
<dbReference type="InterPro" id="IPR036397">
    <property type="entry name" value="RNaseH_sf"/>
</dbReference>
<dbReference type="InterPro" id="IPR002156">
    <property type="entry name" value="RNaseH_domain"/>
</dbReference>
<reference evidence="2 3" key="1">
    <citation type="submission" date="2023-03" db="EMBL/GenBank/DDBJ databases">
        <title>WGS of Gossypium arboreum.</title>
        <authorList>
            <person name="Yu D."/>
        </authorList>
    </citation>
    <scope>NUCLEOTIDE SEQUENCE [LARGE SCALE GENOMIC DNA]</scope>
    <source>
        <tissue evidence="2">Leaf</tissue>
    </source>
</reference>
<dbReference type="PANTHER" id="PTHR47074">
    <property type="entry name" value="BNAC02G40300D PROTEIN"/>
    <property type="match status" value="1"/>
</dbReference>